<dbReference type="PANTHER" id="PTHR12197:SF251">
    <property type="entry name" value="EG:BACR7C10.4 PROTEIN"/>
    <property type="match status" value="1"/>
</dbReference>
<evidence type="ECO:0000259" key="5">
    <source>
        <dbReference type="PROSITE" id="PS50865"/>
    </source>
</evidence>
<evidence type="ECO:0000256" key="2">
    <source>
        <dbReference type="ARBA" id="ARBA00022771"/>
    </source>
</evidence>
<feature type="domain" description="MYND-type" evidence="5">
    <location>
        <begin position="51"/>
        <end position="109"/>
    </location>
</feature>
<dbReference type="SUPFAM" id="SSF82199">
    <property type="entry name" value="SET domain"/>
    <property type="match status" value="1"/>
</dbReference>
<dbReference type="InParanoid" id="A0A136JD71"/>
<protein>
    <recommendedName>
        <fullName evidence="5">MYND-type domain-containing protein</fullName>
    </recommendedName>
</protein>
<dbReference type="SUPFAM" id="SSF144232">
    <property type="entry name" value="HIT/MYND zinc finger-like"/>
    <property type="match status" value="1"/>
</dbReference>
<evidence type="ECO:0000256" key="1">
    <source>
        <dbReference type="ARBA" id="ARBA00022723"/>
    </source>
</evidence>
<keyword evidence="2 4" id="KW-0863">Zinc-finger</keyword>
<reference evidence="7" key="1">
    <citation type="submission" date="2016-02" db="EMBL/GenBank/DDBJ databases">
        <title>Draft genome sequence of Microdochium bolleyi, a fungal endophyte of beachgrass.</title>
        <authorList>
            <consortium name="DOE Joint Genome Institute"/>
            <person name="David A.S."/>
            <person name="May G."/>
            <person name="Haridas S."/>
            <person name="Lim J."/>
            <person name="Wang M."/>
            <person name="Labutti K."/>
            <person name="Lipzen A."/>
            <person name="Barry K."/>
            <person name="Grigoriev I.V."/>
        </authorList>
    </citation>
    <scope>NUCLEOTIDE SEQUENCE [LARGE SCALE GENOMIC DNA]</scope>
    <source>
        <strain evidence="7">J235TASD1</strain>
    </source>
</reference>
<organism evidence="6 7">
    <name type="scientific">Microdochium bolleyi</name>
    <dbReference type="NCBI Taxonomy" id="196109"/>
    <lineage>
        <taxon>Eukaryota</taxon>
        <taxon>Fungi</taxon>
        <taxon>Dikarya</taxon>
        <taxon>Ascomycota</taxon>
        <taxon>Pezizomycotina</taxon>
        <taxon>Sordariomycetes</taxon>
        <taxon>Xylariomycetidae</taxon>
        <taxon>Xylariales</taxon>
        <taxon>Microdochiaceae</taxon>
        <taxon>Microdochium</taxon>
    </lineage>
</organism>
<dbReference type="GO" id="GO:0008270">
    <property type="term" value="F:zinc ion binding"/>
    <property type="evidence" value="ECO:0007669"/>
    <property type="project" value="UniProtKB-KW"/>
</dbReference>
<dbReference type="InterPro" id="IPR050869">
    <property type="entry name" value="H3K4_H4K5_MeTrfase"/>
</dbReference>
<dbReference type="InterPro" id="IPR002893">
    <property type="entry name" value="Znf_MYND"/>
</dbReference>
<gene>
    <name evidence="6" type="ORF">Micbo1qcDRAFT_192221</name>
</gene>
<name>A0A136JD71_9PEZI</name>
<dbReference type="Proteomes" id="UP000070501">
    <property type="component" value="Unassembled WGS sequence"/>
</dbReference>
<dbReference type="OrthoDB" id="5945798at2759"/>
<evidence type="ECO:0000313" key="6">
    <source>
        <dbReference type="EMBL" id="KXJ95113.1"/>
    </source>
</evidence>
<evidence type="ECO:0000313" key="7">
    <source>
        <dbReference type="Proteomes" id="UP000070501"/>
    </source>
</evidence>
<evidence type="ECO:0000256" key="3">
    <source>
        <dbReference type="ARBA" id="ARBA00022833"/>
    </source>
</evidence>
<dbReference type="STRING" id="196109.A0A136JD71"/>
<evidence type="ECO:0000256" key="4">
    <source>
        <dbReference type="PROSITE-ProRule" id="PRU00134"/>
    </source>
</evidence>
<keyword evidence="7" id="KW-1185">Reference proteome</keyword>
<dbReference type="PANTHER" id="PTHR12197">
    <property type="entry name" value="HISTONE-LYSINE N-METHYLTRANSFERASE SMYD"/>
    <property type="match status" value="1"/>
</dbReference>
<dbReference type="GO" id="GO:0005634">
    <property type="term" value="C:nucleus"/>
    <property type="evidence" value="ECO:0007669"/>
    <property type="project" value="TreeGrafter"/>
</dbReference>
<dbReference type="EMBL" id="KQ964246">
    <property type="protein sequence ID" value="KXJ95113.1"/>
    <property type="molecule type" value="Genomic_DNA"/>
</dbReference>
<proteinExistence type="predicted"/>
<accession>A0A136JD71</accession>
<dbReference type="PROSITE" id="PS50865">
    <property type="entry name" value="ZF_MYND_2"/>
    <property type="match status" value="1"/>
</dbReference>
<dbReference type="InterPro" id="IPR046341">
    <property type="entry name" value="SET_dom_sf"/>
</dbReference>
<dbReference type="AlphaFoldDB" id="A0A136JD71"/>
<sequence length="202" mass="22424">MAESIEVRPSEIAGAGRGLFACKKFAPGDTIAAVDRPLMAECDYERMLDTCSWCFHRAITEPGERAQAASMGLPMGFTEVKTCTGCKRVAYCSKKCQSKAWKLDHKYECKIIGFPGRPNLPPPVRAVIKLLGRLKADPAGSSSKLLELLTFKPFAGGAGLDDFERNNKDRLNDFNTLSHAAWHYCDKPNFDFATTKSVFRRH</sequence>
<keyword evidence="3" id="KW-0862">Zinc</keyword>
<keyword evidence="1" id="KW-0479">Metal-binding</keyword>
<dbReference type="Pfam" id="PF01753">
    <property type="entry name" value="zf-MYND"/>
    <property type="match status" value="1"/>
</dbReference>
<dbReference type="Gene3D" id="6.10.140.2220">
    <property type="match status" value="1"/>
</dbReference>